<feature type="region of interest" description="Disordered" evidence="1">
    <location>
        <begin position="98"/>
        <end position="161"/>
    </location>
</feature>
<dbReference type="Proteomes" id="UP000825935">
    <property type="component" value="Chromosome 9"/>
</dbReference>
<evidence type="ECO:0000259" key="2">
    <source>
        <dbReference type="Pfam" id="PF25794"/>
    </source>
</evidence>
<sequence length="2036" mass="228312">MRGGRGFHQHTPSRQRGSEHETHSSYGYGSFSTPAAAAARGGGGSYAANYYSAHSAWADAAGGRMPQDIQHPFLPNNTYQGIASFPYRSLDVTGSLPMYHTPYPEDGRRRNESPDESELEYSMSELRNLKKAGPRERATHAKGKKEGKKLKSSMHSEVASVPTELPPANFEVLKNKAERAAKAAYERLLREKRGVTVWKVVQEMLITMELESLDSVGISIHDIPSLRKLVTIEEKINTYIHCHVAVRRITTLDELSLEITQNEGISNFEDLKLGPLSFNPLVGQYFAFPEGLDIHRISTEDVLSHMSDYMKKHPGNVEMDDFLAFITKARSVPSPQHLGIRLRNIGMYVSFIRREMKAEKALASHRANLVAIKESSSRAEKPGPSITTRIDAFLAAAAAENAQCPSVSSDDEDSTRTTRKEALIGIKNGNSSGQFHPTSCPYPSAAEERVRVCAKSSADTGVGLLKTEYDLSKQELGDFVAAWRGFCQKNSVSDVLMHMLSTSLPDPRKGMKKMKRKLARFFKQYPAIGILNIAVLSMKAGHWNSLYDAFEEAFHSDVNNAKGASAIESADRIEIVPEEPQPSMLDEKDNMLMSASALHEILLMLEKTYEVRSAGSDPCIEITSEKQDFGFMLKKLMECEKTLLEQLLPEKLNSNFRGSLSFVDLYIDKVSNILLNVQMKNADNQLCYILPEHRIKNFLYQLSVAIKNFDRLPQHMISQLLAEQFHLGGFHQYLLDLVKRYVEVLQGMKSPSFTLFYSHALLGTNFGRWSISLNEVSLEIEDAARFNSTTRVGLLGNLTSMDAKNCLVKAPMFCNIAEWSHWDIVFAPVLGPLQDWLEMEKSPRELVCLVTNNGSILRIDGTASADSLLAAAIKGLGKETALQLISLLAIYGGADKVPRALLKSYLSKALESMVEKASIADRKRKKLSFIHDNAPARKRAKGLWSDNGGTVCRVTSESVNPGMDASMEKYACALEFVLEFFVSLPSEFLMFASSIVLPVLCSIIPDAAAAMLNICSSYEQMTRLHEVGLCLGIPEWIKDFQMLLVESNRPVHDDLALIKSKDVTDKVNTFSSPGIILGDASDNLSKTEFPTTAVSLPSGIRSAEKLGSEKHFSSMSASNLEHNKDDELYDATEVISHIRREEFGMDMELSGKELDLLTRQHARIGRALQCLSRELYSQDSHFVLELVQNADDNHYGANVYPMLVFMLQQERVVVVNNELGFTPANMKALCDVGSSTKIGSAAGYIGQKGIGFKSVFRVTDSPHIHSKGFHVKFDISEGSLGFILPTLIPSLNDWPEIEEVLAIIESSANHGKQTWNTCMVLPLKDSITKGPEIELLSTKFCDIHPSLLLFLRQLCCITIKDDVRGVTRVMQRYILGDGLVKVSDNELISNWLVIKQQLDALVDRPKVEKTEIALAFPLCEISPGEFEACKEQQQVFAFLPLRSYGLRFIVQGDFVLPSSREDLDTDSPWNQWLLSEIPSVCVKALEAFKELPCFKGHPGKAASVFMSFLPFEGEVQGFFSSLPRMIFASLRASSCLPIEDRDGEWAFPCTLLAGWNDSVKKLLHEELLWELLGLRYLHKQVLLPPVVVSELGIQMYGSRLLMDFLESLCTREDTLQRMGPKWISLWLVALHTSLITESQRQTCSVQFDLMNQELKRLRALHFIPLSNGTYTSLEDGPLWLPSHDASSETGRSDILTHFPLLYSELRTVNPLLLCPEDIESCEFDAAEDSTLAAAAEERGHLYSILRQLGIRQISEHKVLTLHVLPSMSIEKMQDKSDSLFMQCLAFVMVHLQSECKDCRKEGQEILTNLKKNAVIITNQGRKNVKEVPLHFGVKFGCPVDVKRLLEGLQVPWTEVDSAYIQTYPERPEEVACLKWRSFFKELGVTDFVKLVPVERKIQDKATSMWKDIPWIDHEHIGGTITVEDWECPEAIQILESMCKQNDDLSKRRLHCSQFLSFLDIMWEENYAGYEATYGRQLLSDSQPKQTSLPSWVLCLRSFPWVESSFDGKFYHPTDLFYQCPAVESILGKNAPYARPQ</sequence>
<evidence type="ECO:0000313" key="3">
    <source>
        <dbReference type="EMBL" id="KAH7429492.1"/>
    </source>
</evidence>
<protein>
    <recommendedName>
        <fullName evidence="2">Sacsin/Nov domain-containing protein</fullName>
    </recommendedName>
</protein>
<dbReference type="PANTHER" id="PTHR32387">
    <property type="entry name" value="WU:FJ29H11"/>
    <property type="match status" value="1"/>
</dbReference>
<dbReference type="EMBL" id="CM035414">
    <property type="protein sequence ID" value="KAH7429492.1"/>
    <property type="molecule type" value="Genomic_DNA"/>
</dbReference>
<dbReference type="InterPro" id="IPR052957">
    <property type="entry name" value="Auxin_embryo_med"/>
</dbReference>
<gene>
    <name evidence="3" type="ORF">KP509_09G052400</name>
</gene>
<dbReference type="OMA" id="NPENTCV"/>
<feature type="compositionally biased region" description="Basic residues" evidence="1">
    <location>
        <begin position="1"/>
        <end position="13"/>
    </location>
</feature>
<evidence type="ECO:0000256" key="1">
    <source>
        <dbReference type="SAM" id="MobiDB-lite"/>
    </source>
</evidence>
<dbReference type="Gene3D" id="3.30.565.10">
    <property type="entry name" value="Histidine kinase-like ATPase, C-terminal domain"/>
    <property type="match status" value="1"/>
</dbReference>
<dbReference type="InterPro" id="IPR058210">
    <property type="entry name" value="SACS/Nov_dom"/>
</dbReference>
<accession>A0A8T2U2I4</accession>
<dbReference type="SUPFAM" id="SSF55874">
    <property type="entry name" value="ATPase domain of HSP90 chaperone/DNA topoisomerase II/histidine kinase"/>
    <property type="match status" value="1"/>
</dbReference>
<dbReference type="Pfam" id="PF25794">
    <property type="entry name" value="SACS"/>
    <property type="match status" value="1"/>
</dbReference>
<name>A0A8T2U2I4_CERRI</name>
<feature type="compositionally biased region" description="Basic residues" evidence="1">
    <location>
        <begin position="140"/>
        <end position="152"/>
    </location>
</feature>
<proteinExistence type="predicted"/>
<comment type="caution">
    <text evidence="3">The sequence shown here is derived from an EMBL/GenBank/DDBJ whole genome shotgun (WGS) entry which is preliminary data.</text>
</comment>
<feature type="region of interest" description="Disordered" evidence="1">
    <location>
        <begin position="1"/>
        <end position="27"/>
    </location>
</feature>
<reference evidence="3" key="1">
    <citation type="submission" date="2021-08" db="EMBL/GenBank/DDBJ databases">
        <title>WGS assembly of Ceratopteris richardii.</title>
        <authorList>
            <person name="Marchant D.B."/>
            <person name="Chen G."/>
            <person name="Jenkins J."/>
            <person name="Shu S."/>
            <person name="Leebens-Mack J."/>
            <person name="Grimwood J."/>
            <person name="Schmutz J."/>
            <person name="Soltis P."/>
            <person name="Soltis D."/>
            <person name="Chen Z.-H."/>
        </authorList>
    </citation>
    <scope>NUCLEOTIDE SEQUENCE</scope>
    <source>
        <strain evidence="3">Whitten #5841</strain>
        <tissue evidence="3">Leaf</tissue>
    </source>
</reference>
<dbReference type="PANTHER" id="PTHR32387:SF0">
    <property type="entry name" value="PROTEIN NO VEIN"/>
    <property type="match status" value="1"/>
</dbReference>
<organism evidence="3 4">
    <name type="scientific">Ceratopteris richardii</name>
    <name type="common">Triangle waterfern</name>
    <dbReference type="NCBI Taxonomy" id="49495"/>
    <lineage>
        <taxon>Eukaryota</taxon>
        <taxon>Viridiplantae</taxon>
        <taxon>Streptophyta</taxon>
        <taxon>Embryophyta</taxon>
        <taxon>Tracheophyta</taxon>
        <taxon>Polypodiopsida</taxon>
        <taxon>Polypodiidae</taxon>
        <taxon>Polypodiales</taxon>
        <taxon>Pteridineae</taxon>
        <taxon>Pteridaceae</taxon>
        <taxon>Parkerioideae</taxon>
        <taxon>Ceratopteris</taxon>
    </lineage>
</organism>
<dbReference type="NCBIfam" id="NF047352">
    <property type="entry name" value="P_loop_sacsin"/>
    <property type="match status" value="1"/>
</dbReference>
<dbReference type="OrthoDB" id="1262810at2759"/>
<evidence type="ECO:0000313" key="4">
    <source>
        <dbReference type="Proteomes" id="UP000825935"/>
    </source>
</evidence>
<keyword evidence="4" id="KW-1185">Reference proteome</keyword>
<feature type="domain" description="Sacsin/Nov" evidence="2">
    <location>
        <begin position="1181"/>
        <end position="1273"/>
    </location>
</feature>
<dbReference type="InterPro" id="IPR036890">
    <property type="entry name" value="HATPase_C_sf"/>
</dbReference>
<feature type="non-terminal residue" evidence="3">
    <location>
        <position position="2036"/>
    </location>
</feature>
<feature type="compositionally biased region" description="Basic and acidic residues" evidence="1">
    <location>
        <begin position="103"/>
        <end position="113"/>
    </location>
</feature>